<dbReference type="Proteomes" id="UP001169764">
    <property type="component" value="Unassembled WGS sequence"/>
</dbReference>
<gene>
    <name evidence="1" type="ORF">Q4F19_18860</name>
</gene>
<dbReference type="RefSeq" id="WP_303545994.1">
    <property type="nucleotide sequence ID" value="NZ_JAUOTP010000010.1"/>
</dbReference>
<evidence type="ECO:0000313" key="2">
    <source>
        <dbReference type="Proteomes" id="UP001169764"/>
    </source>
</evidence>
<proteinExistence type="predicted"/>
<accession>A0ABT8YDM2</accession>
<protein>
    <submittedName>
        <fullName evidence="1">Uncharacterized protein</fullName>
    </submittedName>
</protein>
<dbReference type="EMBL" id="JAUOTP010000010">
    <property type="protein sequence ID" value="MDO6416452.1"/>
    <property type="molecule type" value="Genomic_DNA"/>
</dbReference>
<comment type="caution">
    <text evidence="1">The sequence shown here is derived from an EMBL/GenBank/DDBJ whole genome shotgun (WGS) entry which is preliminary data.</text>
</comment>
<keyword evidence="2" id="KW-1185">Reference proteome</keyword>
<sequence>MSITFDSATESPQDTADKSVVILQSLICLLRERNILSRADIEELCEKVQARAERREAADPLPCCDKEASQAATIVSSLSDYLGRRYGGKHRHRSL</sequence>
<organism evidence="1 2">
    <name type="scientific">Sphingomonas natans</name>
    <dbReference type="NCBI Taxonomy" id="3063330"/>
    <lineage>
        <taxon>Bacteria</taxon>
        <taxon>Pseudomonadati</taxon>
        <taxon>Pseudomonadota</taxon>
        <taxon>Alphaproteobacteria</taxon>
        <taxon>Sphingomonadales</taxon>
        <taxon>Sphingomonadaceae</taxon>
        <taxon>Sphingomonas</taxon>
    </lineage>
</organism>
<name>A0ABT8YDM2_9SPHN</name>
<evidence type="ECO:0000313" key="1">
    <source>
        <dbReference type="EMBL" id="MDO6416452.1"/>
    </source>
</evidence>
<reference evidence="1" key="1">
    <citation type="submission" date="2023-07" db="EMBL/GenBank/DDBJ databases">
        <authorList>
            <person name="Kim M."/>
        </authorList>
    </citation>
    <scope>NUCLEOTIDE SEQUENCE</scope>
    <source>
        <strain evidence="1">BIUV-7</strain>
    </source>
</reference>